<dbReference type="InterPro" id="IPR043128">
    <property type="entry name" value="Rev_trsase/Diguanyl_cyclase"/>
</dbReference>
<dbReference type="InterPro" id="IPR043502">
    <property type="entry name" value="DNA/RNA_pol_sf"/>
</dbReference>
<dbReference type="InterPro" id="IPR041373">
    <property type="entry name" value="RT_RNaseH"/>
</dbReference>
<dbReference type="Pfam" id="PF00078">
    <property type="entry name" value="RVT_1"/>
    <property type="match status" value="1"/>
</dbReference>
<dbReference type="PROSITE" id="PS50878">
    <property type="entry name" value="RT_POL"/>
    <property type="match status" value="1"/>
</dbReference>
<dbReference type="CDD" id="cd01647">
    <property type="entry name" value="RT_LTR"/>
    <property type="match status" value="1"/>
</dbReference>
<feature type="region of interest" description="Disordered" evidence="7">
    <location>
        <begin position="606"/>
        <end position="626"/>
    </location>
</feature>
<feature type="non-terminal residue" evidence="9">
    <location>
        <position position="1"/>
    </location>
</feature>
<dbReference type="PANTHER" id="PTHR37984:SF5">
    <property type="entry name" value="PROTEIN NYNRIN-LIKE"/>
    <property type="match status" value="1"/>
</dbReference>
<evidence type="ECO:0000256" key="3">
    <source>
        <dbReference type="ARBA" id="ARBA00022722"/>
    </source>
</evidence>
<dbReference type="GO" id="GO:0016787">
    <property type="term" value="F:hydrolase activity"/>
    <property type="evidence" value="ECO:0007669"/>
    <property type="project" value="UniProtKB-KW"/>
</dbReference>
<dbReference type="AlphaFoldDB" id="A0A067SLB4"/>
<dbReference type="Gene3D" id="3.10.20.370">
    <property type="match status" value="1"/>
</dbReference>
<dbReference type="Gene3D" id="3.10.10.10">
    <property type="entry name" value="HIV Type 1 Reverse Transcriptase, subunit A, domain 1"/>
    <property type="match status" value="1"/>
</dbReference>
<feature type="non-terminal residue" evidence="9">
    <location>
        <position position="742"/>
    </location>
</feature>
<dbReference type="STRING" id="685588.A0A067SLB4"/>
<dbReference type="InterPro" id="IPR041588">
    <property type="entry name" value="Integrase_H2C2"/>
</dbReference>
<evidence type="ECO:0000256" key="4">
    <source>
        <dbReference type="ARBA" id="ARBA00022759"/>
    </source>
</evidence>
<dbReference type="PANTHER" id="PTHR37984">
    <property type="entry name" value="PROTEIN CBG26694"/>
    <property type="match status" value="1"/>
</dbReference>
<organism evidence="9 10">
    <name type="scientific">Galerina marginata (strain CBS 339.88)</name>
    <dbReference type="NCBI Taxonomy" id="685588"/>
    <lineage>
        <taxon>Eukaryota</taxon>
        <taxon>Fungi</taxon>
        <taxon>Dikarya</taxon>
        <taxon>Basidiomycota</taxon>
        <taxon>Agaricomycotina</taxon>
        <taxon>Agaricomycetes</taxon>
        <taxon>Agaricomycetidae</taxon>
        <taxon>Agaricales</taxon>
        <taxon>Agaricineae</taxon>
        <taxon>Strophariaceae</taxon>
        <taxon>Galerina</taxon>
    </lineage>
</organism>
<feature type="compositionally biased region" description="Acidic residues" evidence="7">
    <location>
        <begin position="79"/>
        <end position="94"/>
    </location>
</feature>
<feature type="compositionally biased region" description="Basic and acidic residues" evidence="7">
    <location>
        <begin position="612"/>
        <end position="622"/>
    </location>
</feature>
<evidence type="ECO:0000256" key="6">
    <source>
        <dbReference type="ARBA" id="ARBA00022918"/>
    </source>
</evidence>
<keyword evidence="1" id="KW-0808">Transferase</keyword>
<dbReference type="Pfam" id="PF17917">
    <property type="entry name" value="RT_RNaseH"/>
    <property type="match status" value="1"/>
</dbReference>
<dbReference type="CDD" id="cd09274">
    <property type="entry name" value="RNase_HI_RT_Ty3"/>
    <property type="match status" value="1"/>
</dbReference>
<dbReference type="GO" id="GO:0004519">
    <property type="term" value="F:endonuclease activity"/>
    <property type="evidence" value="ECO:0007669"/>
    <property type="project" value="UniProtKB-KW"/>
</dbReference>
<evidence type="ECO:0000256" key="7">
    <source>
        <dbReference type="SAM" id="MobiDB-lite"/>
    </source>
</evidence>
<keyword evidence="3" id="KW-0540">Nuclease</keyword>
<dbReference type="Pfam" id="PF17921">
    <property type="entry name" value="Integrase_H2C2"/>
    <property type="match status" value="1"/>
</dbReference>
<keyword evidence="6" id="KW-0695">RNA-directed DNA polymerase</keyword>
<dbReference type="HOGENOM" id="CLU_000384_33_2_1"/>
<evidence type="ECO:0000256" key="2">
    <source>
        <dbReference type="ARBA" id="ARBA00022695"/>
    </source>
</evidence>
<dbReference type="Gene3D" id="3.30.70.270">
    <property type="match status" value="2"/>
</dbReference>
<feature type="domain" description="Reverse transcriptase" evidence="8">
    <location>
        <begin position="213"/>
        <end position="393"/>
    </location>
</feature>
<evidence type="ECO:0000256" key="1">
    <source>
        <dbReference type="ARBA" id="ARBA00022679"/>
    </source>
</evidence>
<dbReference type="SUPFAM" id="SSF56672">
    <property type="entry name" value="DNA/RNA polymerases"/>
    <property type="match status" value="1"/>
</dbReference>
<name>A0A067SLB4_GALM3</name>
<sequence length="742" mass="85183">HSERILLAVTKLGKQKVILGYTWFKKHNPDIDFTTGTVKMTKCSPRCCSGCRTEIREERKVQKAIMRHINACKMGDLPDLVDDHEDDEEDDDEPILSSSPSPEDPALEEGDRIFATGLLPEAEHIRAGSTISQRLAEAFKKNSEPTDFDKHVPEHLKDFHSVFSKESFDNLPEHKPWDHAVELIADATPRSCKVYPLAVSEQKELNAFIKENLDSGRIRPSKSPMASPVFFIKKKDGSLRLVQDYRALNAMTVKNKYPLPLISELINKLRGAKYFTKLDVRWGFNNVRMKEGDEWKAAFRTNRGLFEPLVMFFGLTNSPATFQTMMNDIFEDLISEGVVVVYLDDILIFTETLEEHRKVTRRVLELLEKHKLYLWPDKCEFEQTTVEYLGVIISHNSVAMDPVKVAGVAEWPEPKNKKEVQSFLGFTNFYRRFIRDFSEHAHPLFDLTKNDVKWSWGTDQQHHYHSQQAAFDKLKQSVTSSPVLMSPGSTCPFRVEADSSDFATGAVLSQVSPDNDKWHPVVFYSKSLSPVKRNYEIHDKEMLAIIRSLQEWRHFLEGAEHQFEIWTDHKNLEYFMTAKQLNRRQARWSLVLARFDFLMHHKPGRTMGKPDALSRRADHGTGSEDNSNITLLTPKLFAIRALEAVEVVGAEVDILRDIRKGVKGPIEEEPVAKAVQALRKTSARSIHSGEWSERDGLLHFRGRIYVPLNSDLRRRIVSLCHDTRIAGHAGRFKTLEMVSRNY</sequence>
<accession>A0A067SLB4</accession>
<protein>
    <recommendedName>
        <fullName evidence="8">Reverse transcriptase domain-containing protein</fullName>
    </recommendedName>
</protein>
<dbReference type="Proteomes" id="UP000027222">
    <property type="component" value="Unassembled WGS sequence"/>
</dbReference>
<dbReference type="EMBL" id="KL142391">
    <property type="protein sequence ID" value="KDR71701.1"/>
    <property type="molecule type" value="Genomic_DNA"/>
</dbReference>
<dbReference type="InterPro" id="IPR050951">
    <property type="entry name" value="Retrovirus_Pol_polyprotein"/>
</dbReference>
<reference evidence="10" key="1">
    <citation type="journal article" date="2014" name="Proc. Natl. Acad. Sci. U.S.A.">
        <title>Extensive sampling of basidiomycete genomes demonstrates inadequacy of the white-rot/brown-rot paradigm for wood decay fungi.</title>
        <authorList>
            <person name="Riley R."/>
            <person name="Salamov A.A."/>
            <person name="Brown D.W."/>
            <person name="Nagy L.G."/>
            <person name="Floudas D."/>
            <person name="Held B.W."/>
            <person name="Levasseur A."/>
            <person name="Lombard V."/>
            <person name="Morin E."/>
            <person name="Otillar R."/>
            <person name="Lindquist E.A."/>
            <person name="Sun H."/>
            <person name="LaButti K.M."/>
            <person name="Schmutz J."/>
            <person name="Jabbour D."/>
            <person name="Luo H."/>
            <person name="Baker S.E."/>
            <person name="Pisabarro A.G."/>
            <person name="Walton J.D."/>
            <person name="Blanchette R.A."/>
            <person name="Henrissat B."/>
            <person name="Martin F."/>
            <person name="Cullen D."/>
            <person name="Hibbett D.S."/>
            <person name="Grigoriev I.V."/>
        </authorList>
    </citation>
    <scope>NUCLEOTIDE SEQUENCE [LARGE SCALE GENOMIC DNA]</scope>
    <source>
        <strain evidence="10">CBS 339.88</strain>
    </source>
</reference>
<evidence type="ECO:0000256" key="5">
    <source>
        <dbReference type="ARBA" id="ARBA00022801"/>
    </source>
</evidence>
<keyword evidence="10" id="KW-1185">Reference proteome</keyword>
<evidence type="ECO:0000313" key="9">
    <source>
        <dbReference type="EMBL" id="KDR71701.1"/>
    </source>
</evidence>
<feature type="region of interest" description="Disordered" evidence="7">
    <location>
        <begin position="76"/>
        <end position="108"/>
    </location>
</feature>
<dbReference type="InterPro" id="IPR000477">
    <property type="entry name" value="RT_dom"/>
</dbReference>
<dbReference type="OrthoDB" id="3341476at2759"/>
<evidence type="ECO:0000313" key="10">
    <source>
        <dbReference type="Proteomes" id="UP000027222"/>
    </source>
</evidence>
<keyword evidence="4" id="KW-0255">Endonuclease</keyword>
<evidence type="ECO:0000259" key="8">
    <source>
        <dbReference type="PROSITE" id="PS50878"/>
    </source>
</evidence>
<dbReference type="GO" id="GO:0003964">
    <property type="term" value="F:RNA-directed DNA polymerase activity"/>
    <property type="evidence" value="ECO:0007669"/>
    <property type="project" value="UniProtKB-KW"/>
</dbReference>
<keyword evidence="5" id="KW-0378">Hydrolase</keyword>
<dbReference type="FunFam" id="3.30.70.270:FF:000063">
    <property type="entry name" value="Zinc knuckle domaincontaining protein"/>
    <property type="match status" value="1"/>
</dbReference>
<gene>
    <name evidence="9" type="ORF">GALMADRAFT_24791</name>
</gene>
<keyword evidence="2" id="KW-0548">Nucleotidyltransferase</keyword>
<proteinExistence type="predicted"/>